<dbReference type="Pfam" id="PF11655">
    <property type="entry name" value="DUF2589"/>
    <property type="match status" value="1"/>
</dbReference>
<dbReference type="EMBL" id="FNUJ01000003">
    <property type="protein sequence ID" value="SEF26556.1"/>
    <property type="molecule type" value="Genomic_DNA"/>
</dbReference>
<evidence type="ECO:0000313" key="2">
    <source>
        <dbReference type="Proteomes" id="UP000198878"/>
    </source>
</evidence>
<dbReference type="Proteomes" id="UP000198878">
    <property type="component" value="Unassembled WGS sequence"/>
</dbReference>
<keyword evidence="2" id="KW-1185">Reference proteome</keyword>
<evidence type="ECO:0008006" key="3">
    <source>
        <dbReference type="Google" id="ProtNLM"/>
    </source>
</evidence>
<gene>
    <name evidence="1" type="ORF">SAMN05421837_103389</name>
</gene>
<dbReference type="STRING" id="218821.SAMN05421837_103389"/>
<reference evidence="2" key="1">
    <citation type="submission" date="2016-10" db="EMBL/GenBank/DDBJ databases">
        <authorList>
            <person name="Varghese N."/>
            <person name="Submissions S."/>
        </authorList>
    </citation>
    <scope>NUCLEOTIDE SEQUENCE [LARGE SCALE GENOMIC DNA]</scope>
    <source>
        <strain evidence="2">DSM 44654</strain>
    </source>
</reference>
<evidence type="ECO:0000313" key="1">
    <source>
        <dbReference type="EMBL" id="SEF26556.1"/>
    </source>
</evidence>
<sequence>MTTPDPPADTLSLDQMIAAPVVSAARAAEALADASADFVRRVGVDERGAVRTVDFAFSRPVEQPGPADEPAVEAQDVHVSLPLLALVSVPSLRIDSFETHFSLEIRSLAPTGGDTPQVLVKPAAQRENTRDTDKTAKYTVDLRASAAPPSEALARVLDLMAQSVTAVARPPAKG</sequence>
<dbReference type="InterPro" id="IPR024510">
    <property type="entry name" value="DUF2589"/>
</dbReference>
<name>A0A1H5QKE9_9PSEU</name>
<accession>A0A1H5QKE9</accession>
<dbReference type="RefSeq" id="WP_086672736.1">
    <property type="nucleotide sequence ID" value="NZ_FNUJ01000003.1"/>
</dbReference>
<dbReference type="AlphaFoldDB" id="A0A1H5QKE9"/>
<proteinExistence type="predicted"/>
<protein>
    <recommendedName>
        <fullName evidence="3">DUF2589 domain-containing protein</fullName>
    </recommendedName>
</protein>
<organism evidence="1 2">
    <name type="scientific">Amycolatopsis pretoriensis</name>
    <dbReference type="NCBI Taxonomy" id="218821"/>
    <lineage>
        <taxon>Bacteria</taxon>
        <taxon>Bacillati</taxon>
        <taxon>Actinomycetota</taxon>
        <taxon>Actinomycetes</taxon>
        <taxon>Pseudonocardiales</taxon>
        <taxon>Pseudonocardiaceae</taxon>
        <taxon>Amycolatopsis</taxon>
    </lineage>
</organism>
<dbReference type="OrthoDB" id="1043330at2"/>